<evidence type="ECO:0000313" key="2">
    <source>
        <dbReference type="EMBL" id="GGC56369.1"/>
    </source>
</evidence>
<feature type="transmembrane region" description="Helical" evidence="1">
    <location>
        <begin position="109"/>
        <end position="129"/>
    </location>
</feature>
<evidence type="ECO:0000313" key="5">
    <source>
        <dbReference type="Proteomes" id="UP000636010"/>
    </source>
</evidence>
<dbReference type="EMBL" id="BMEC01000028">
    <property type="protein sequence ID" value="GGC56369.1"/>
    <property type="molecule type" value="Genomic_DNA"/>
</dbReference>
<keyword evidence="1" id="KW-0812">Transmembrane</keyword>
<feature type="transmembrane region" description="Helical" evidence="1">
    <location>
        <begin position="39"/>
        <end position="57"/>
    </location>
</feature>
<dbReference type="AlphaFoldDB" id="A0A2T4DPX4"/>
<evidence type="ECO:0000256" key="1">
    <source>
        <dbReference type="SAM" id="Phobius"/>
    </source>
</evidence>
<keyword evidence="5" id="KW-1185">Reference proteome</keyword>
<protein>
    <recommendedName>
        <fullName evidence="6">Lycopene cyclase domain-containing protein</fullName>
    </recommendedName>
</protein>
<reference evidence="3 4" key="2">
    <citation type="submission" date="2018-03" db="EMBL/GenBank/DDBJ databases">
        <title>Cross-interface Injection: A General Nanoliter Liquid Handling Method Applied to Single Cells Genome Amplification Automated Nanoliter Liquid Handling Applied to Single Cell Multiple Displacement Amplification.</title>
        <authorList>
            <person name="Yun J."/>
            <person name="Xu P."/>
            <person name="Xu J."/>
            <person name="Dai X."/>
            <person name="Wang Y."/>
            <person name="Zheng X."/>
            <person name="Cao C."/>
            <person name="Yi Q."/>
            <person name="Zhu Y."/>
            <person name="Wang L."/>
            <person name="Dong Z."/>
            <person name="Huang Y."/>
            <person name="Huang L."/>
            <person name="Du W."/>
        </authorList>
    </citation>
    <scope>NUCLEOTIDE SEQUENCE [LARGE SCALE GENOMIC DNA]</scope>
    <source>
        <strain evidence="3 4">Z-D1-2</strain>
    </source>
</reference>
<feature type="transmembrane region" description="Helical" evidence="1">
    <location>
        <begin position="6"/>
        <end position="27"/>
    </location>
</feature>
<feature type="transmembrane region" description="Helical" evidence="1">
    <location>
        <begin position="149"/>
        <end position="173"/>
    </location>
</feature>
<feature type="transmembrane region" description="Helical" evidence="1">
    <location>
        <begin position="69"/>
        <end position="97"/>
    </location>
</feature>
<evidence type="ECO:0000313" key="3">
    <source>
        <dbReference type="EMBL" id="PTB95852.1"/>
    </source>
</evidence>
<dbReference type="Proteomes" id="UP000636010">
    <property type="component" value="Unassembled WGS sequence"/>
</dbReference>
<accession>A0A2T4DPX4</accession>
<name>A0A2T4DPX4_9BACT</name>
<dbReference type="EMBL" id="PYVU01000081">
    <property type="protein sequence ID" value="PTB95852.1"/>
    <property type="molecule type" value="Genomic_DNA"/>
</dbReference>
<reference evidence="2" key="1">
    <citation type="journal article" date="2014" name="Int. J. Syst. Evol. Microbiol.">
        <title>Complete genome of a new Firmicutes species belonging to the dominant human colonic microbiota ('Ruminococcus bicirculans') reveals two chromosomes and a selective capacity to utilize plant glucans.</title>
        <authorList>
            <consortium name="NISC Comparative Sequencing Program"/>
            <person name="Wegmann U."/>
            <person name="Louis P."/>
            <person name="Goesmann A."/>
            <person name="Henrissat B."/>
            <person name="Duncan S.H."/>
            <person name="Flint H.J."/>
        </authorList>
    </citation>
    <scope>NUCLEOTIDE SEQUENCE</scope>
    <source>
        <strain evidence="2">CGMCC 1.10832</strain>
    </source>
</reference>
<keyword evidence="1" id="KW-1133">Transmembrane helix</keyword>
<organism evidence="3 4">
    <name type="scientific">Marivirga lumbricoides</name>
    <dbReference type="NCBI Taxonomy" id="1046115"/>
    <lineage>
        <taxon>Bacteria</taxon>
        <taxon>Pseudomonadati</taxon>
        <taxon>Bacteroidota</taxon>
        <taxon>Cytophagia</taxon>
        <taxon>Cytophagales</taxon>
        <taxon>Marivirgaceae</taxon>
        <taxon>Marivirga</taxon>
    </lineage>
</organism>
<sequence length="178" mass="20508">MENLRPDIFMIPVITLGLVTGLFFYFLKRVSDKYIYKQYIVTIAILAFVFNLIWEVSQGSLYKGYEYDWQHISICALASVADMLMVLILLFLFGLIYNNVFWTKNFTTFRIVILMLAGGVGAIIAEVWHTSRGDWVYAESMPLIPWVEVGISPVLQFTILPLLIFIIISRLVLPKNEL</sequence>
<comment type="caution">
    <text evidence="3">The sequence shown here is derived from an EMBL/GenBank/DDBJ whole genome shotgun (WGS) entry which is preliminary data.</text>
</comment>
<evidence type="ECO:0000313" key="4">
    <source>
        <dbReference type="Proteomes" id="UP000240608"/>
    </source>
</evidence>
<proteinExistence type="predicted"/>
<dbReference type="RefSeq" id="WP_188467867.1">
    <property type="nucleotide sequence ID" value="NZ_BAABHU010000028.1"/>
</dbReference>
<reference evidence="5" key="3">
    <citation type="journal article" date="2019" name="Int. J. Syst. Evol. Microbiol.">
        <title>The Global Catalogue of Microorganisms (GCM) 10K type strain sequencing project: providing services to taxonomists for standard genome sequencing and annotation.</title>
        <authorList>
            <consortium name="The Broad Institute Genomics Platform"/>
            <consortium name="The Broad Institute Genome Sequencing Center for Infectious Disease"/>
            <person name="Wu L."/>
            <person name="Ma J."/>
        </authorList>
    </citation>
    <scope>NUCLEOTIDE SEQUENCE [LARGE SCALE GENOMIC DNA]</scope>
    <source>
        <strain evidence="5">CGMCC 1.10832</strain>
    </source>
</reference>
<reference evidence="2" key="4">
    <citation type="submission" date="2024-05" db="EMBL/GenBank/DDBJ databases">
        <authorList>
            <person name="Sun Q."/>
            <person name="Zhou Y."/>
        </authorList>
    </citation>
    <scope>NUCLEOTIDE SEQUENCE</scope>
    <source>
        <strain evidence="2">CGMCC 1.10832</strain>
    </source>
</reference>
<dbReference type="Proteomes" id="UP000240608">
    <property type="component" value="Unassembled WGS sequence"/>
</dbReference>
<keyword evidence="1" id="KW-0472">Membrane</keyword>
<gene>
    <name evidence="3" type="ORF">C9994_09880</name>
    <name evidence="2" type="ORF">GCM10011506_47580</name>
</gene>
<evidence type="ECO:0008006" key="6">
    <source>
        <dbReference type="Google" id="ProtNLM"/>
    </source>
</evidence>